<gene>
    <name evidence="3" type="ORF">GA_TR17151_c0_g1_i1_g.54955</name>
</gene>
<reference evidence="3" key="1">
    <citation type="submission" date="2016-07" db="EMBL/GenBank/DDBJ databases">
        <title>De novo transcriptome assembly of four accessions of the metal hyperaccumulator plant Noccaea caerulescens.</title>
        <authorList>
            <person name="Blande D."/>
            <person name="Halimaa P."/>
            <person name="Tervahauta A.I."/>
            <person name="Aarts M.G."/>
            <person name="Karenlampi S.O."/>
        </authorList>
    </citation>
    <scope>NUCLEOTIDE SEQUENCE</scope>
</reference>
<dbReference type="PANTHER" id="PTHR33640">
    <property type="entry name" value="TRANSMEMBRANE PROTEIN"/>
    <property type="match status" value="1"/>
</dbReference>
<sequence length="260" mass="28880">MASFVSENVAAEKVDAMRRFDAKRKFWKFLPAIEALVVVLLLLSWLTPTVSAVEYLRQIVSTGFTGGIFLFSVVNVLIALIFVFSLSNHQKLTEPDLYSHYVSSSAAASLGGCSSTDASGRCSSSTVVSESSGSDDNEVKTSEVKPGTDFTSVALTAGEARPTRREMVRAVSSVTETAHATIRRKHEMTFLPPDTTESATHDRQVYRRSRSERLDLRGNVHRSMRRLSDIDDLSSDEFRSTVETFIAGKKKMLLREWMKP</sequence>
<dbReference type="PANTHER" id="PTHR33640:SF34">
    <property type="entry name" value="PROTEIN, PUTATIVE-RELATED"/>
    <property type="match status" value="1"/>
</dbReference>
<evidence type="ECO:0000256" key="1">
    <source>
        <dbReference type="SAM" id="MobiDB-lite"/>
    </source>
</evidence>
<accession>A0A1J3DBY8</accession>
<feature type="transmembrane region" description="Helical" evidence="2">
    <location>
        <begin position="59"/>
        <end position="84"/>
    </location>
</feature>
<keyword evidence="2" id="KW-0472">Membrane</keyword>
<keyword evidence="2" id="KW-1133">Transmembrane helix</keyword>
<dbReference type="EMBL" id="GEVI01017043">
    <property type="protein sequence ID" value="JAU15277.1"/>
    <property type="molecule type" value="Transcribed_RNA"/>
</dbReference>
<evidence type="ECO:0000313" key="3">
    <source>
        <dbReference type="EMBL" id="JAU15277.1"/>
    </source>
</evidence>
<proteinExistence type="predicted"/>
<name>A0A1J3DBY8_NOCCA</name>
<protein>
    <submittedName>
        <fullName evidence="3">Uncharacterized protein</fullName>
    </submittedName>
</protein>
<feature type="region of interest" description="Disordered" evidence="1">
    <location>
        <begin position="114"/>
        <end position="145"/>
    </location>
</feature>
<keyword evidence="2" id="KW-0812">Transmembrane</keyword>
<feature type="compositionally biased region" description="Low complexity" evidence="1">
    <location>
        <begin position="114"/>
        <end position="134"/>
    </location>
</feature>
<organism evidence="3">
    <name type="scientific">Noccaea caerulescens</name>
    <name type="common">Alpine penny-cress</name>
    <name type="synonym">Thlaspi caerulescens</name>
    <dbReference type="NCBI Taxonomy" id="107243"/>
    <lineage>
        <taxon>Eukaryota</taxon>
        <taxon>Viridiplantae</taxon>
        <taxon>Streptophyta</taxon>
        <taxon>Embryophyta</taxon>
        <taxon>Tracheophyta</taxon>
        <taxon>Spermatophyta</taxon>
        <taxon>Magnoliopsida</taxon>
        <taxon>eudicotyledons</taxon>
        <taxon>Gunneridae</taxon>
        <taxon>Pentapetalae</taxon>
        <taxon>rosids</taxon>
        <taxon>malvids</taxon>
        <taxon>Brassicales</taxon>
        <taxon>Brassicaceae</taxon>
        <taxon>Coluteocarpeae</taxon>
        <taxon>Noccaea</taxon>
    </lineage>
</organism>
<evidence type="ECO:0000256" key="2">
    <source>
        <dbReference type="SAM" id="Phobius"/>
    </source>
</evidence>
<feature type="transmembrane region" description="Helical" evidence="2">
    <location>
        <begin position="26"/>
        <end position="47"/>
    </location>
</feature>
<dbReference type="AlphaFoldDB" id="A0A1J3DBY8"/>